<dbReference type="Proteomes" id="UP000368474">
    <property type="component" value="Unassembled WGS sequence"/>
</dbReference>
<gene>
    <name evidence="1" type="ORF">PMO31116_00516</name>
</gene>
<evidence type="ECO:0000313" key="2">
    <source>
        <dbReference type="Proteomes" id="UP000368474"/>
    </source>
</evidence>
<protein>
    <submittedName>
        <fullName evidence="1">Uncharacterized protein</fullName>
    </submittedName>
</protein>
<dbReference type="EMBL" id="CABPSD010000001">
    <property type="protein sequence ID" value="VVD69301.1"/>
    <property type="molecule type" value="Genomic_DNA"/>
</dbReference>
<organism evidence="1 2">
    <name type="scientific">Pandoraea morbifera</name>
    <dbReference type="NCBI Taxonomy" id="2508300"/>
    <lineage>
        <taxon>Bacteria</taxon>
        <taxon>Pseudomonadati</taxon>
        <taxon>Pseudomonadota</taxon>
        <taxon>Betaproteobacteria</taxon>
        <taxon>Burkholderiales</taxon>
        <taxon>Burkholderiaceae</taxon>
        <taxon>Pandoraea</taxon>
    </lineage>
</organism>
<sequence length="109" mass="12421">MNTRLMKYVLIALAAFVAVTASVTINFWKQYAIGMSGATTPDARYARVHRDVAKASIGQRNAMRERLSFDLCLMTAICTESAFVPRLYTRLALMDYDKHDRLITQGWIR</sequence>
<dbReference type="RefSeq" id="WP_150565311.1">
    <property type="nucleotide sequence ID" value="NZ_CABPSD010000001.1"/>
</dbReference>
<evidence type="ECO:0000313" key="1">
    <source>
        <dbReference type="EMBL" id="VVD69301.1"/>
    </source>
</evidence>
<name>A0A5E4S2B8_9BURK</name>
<accession>A0A5E4S2B8</accession>
<dbReference type="AlphaFoldDB" id="A0A5E4S2B8"/>
<reference evidence="1 2" key="1">
    <citation type="submission" date="2019-08" db="EMBL/GenBank/DDBJ databases">
        <authorList>
            <person name="Peeters C."/>
        </authorList>
    </citation>
    <scope>NUCLEOTIDE SEQUENCE [LARGE SCALE GENOMIC DNA]</scope>
    <source>
        <strain evidence="1 2">LMG 31116</strain>
    </source>
</reference>
<keyword evidence="2" id="KW-1185">Reference proteome</keyword>
<proteinExistence type="predicted"/>